<dbReference type="EMBL" id="BK014812">
    <property type="protein sequence ID" value="DAD76894.1"/>
    <property type="molecule type" value="Genomic_DNA"/>
</dbReference>
<reference evidence="1" key="1">
    <citation type="journal article" date="2021" name="Proc. Natl. Acad. Sci. U.S.A.">
        <title>A Catalog of Tens of Thousands of Viruses from Human Metagenomes Reveals Hidden Associations with Chronic Diseases.</title>
        <authorList>
            <person name="Tisza M.J."/>
            <person name="Buck C.B."/>
        </authorList>
    </citation>
    <scope>NUCLEOTIDE SEQUENCE</scope>
    <source>
        <strain evidence="1">Ct9iM43</strain>
    </source>
</reference>
<accession>A0A8S5M3X1</accession>
<organism evidence="1">
    <name type="scientific">Siphoviridae sp. ct9iM43</name>
    <dbReference type="NCBI Taxonomy" id="2826177"/>
    <lineage>
        <taxon>Viruses</taxon>
        <taxon>Duplodnaviria</taxon>
        <taxon>Heunggongvirae</taxon>
        <taxon>Uroviricota</taxon>
        <taxon>Caudoviricetes</taxon>
    </lineage>
</organism>
<name>A0A8S5M3X1_9CAUD</name>
<evidence type="ECO:0000313" key="1">
    <source>
        <dbReference type="EMBL" id="DAD76894.1"/>
    </source>
</evidence>
<protein>
    <submittedName>
        <fullName evidence="1">Uncharacterized protein</fullName>
    </submittedName>
</protein>
<proteinExistence type="predicted"/>
<sequence length="380" mass="42556">MAIERNDVNMLNDIQIKAENNRRFFTDVRSICFFTKDFAIEPTFITKPQDVIDLKVAGLDENHEFYKLIQSAYSQPFTPVVVVIYGNNTADTFTKLIETYKKHEKAFEITNWVTNMDAKANKTFVESIVAYAKTDKEIQVGIALDIEKLTVTTALEYLKNANADNVAFIAEGDKNVKLGNWLTGALFGGTVGTKTPGSYIVHSTQIQGFVQETYSSTEQASMKGAGLTYLSKPTQGYFHIVGGLNSDNKMFTELNIIKIWLQDRIRKDITVFQVTNDKIPNNDSGKNMIRAIIMEDLRIAANMGMLMTDDSGNVFGTIVETDSNGNKIKIQLGNLNIEGITQESLREGTFKFDLRVTYLNGARHITLRGTVTTEGKLIFE</sequence>